<sequence>MPVADREEWLLIRSTGVLCPPHWIIPGRFFQVSGDAGFPVLIPFTDMELNRDETTDLKVATP</sequence>
<evidence type="ECO:0000313" key="2">
    <source>
        <dbReference type="Proteomes" id="UP001500604"/>
    </source>
</evidence>
<name>A0ABP8UZK9_9GAMM</name>
<dbReference type="EMBL" id="BAABFL010000081">
    <property type="protein sequence ID" value="GAA4648599.1"/>
    <property type="molecule type" value="Genomic_DNA"/>
</dbReference>
<organism evidence="1 2">
    <name type="scientific">Kistimonas scapharcae</name>
    <dbReference type="NCBI Taxonomy" id="1036133"/>
    <lineage>
        <taxon>Bacteria</taxon>
        <taxon>Pseudomonadati</taxon>
        <taxon>Pseudomonadota</taxon>
        <taxon>Gammaproteobacteria</taxon>
        <taxon>Oceanospirillales</taxon>
        <taxon>Endozoicomonadaceae</taxon>
        <taxon>Kistimonas</taxon>
    </lineage>
</organism>
<protein>
    <submittedName>
        <fullName evidence="1">Uncharacterized protein</fullName>
    </submittedName>
</protein>
<keyword evidence="2" id="KW-1185">Reference proteome</keyword>
<comment type="caution">
    <text evidence="1">The sequence shown here is derived from an EMBL/GenBank/DDBJ whole genome shotgun (WGS) entry which is preliminary data.</text>
</comment>
<accession>A0ABP8UZK9</accession>
<reference evidence="2" key="1">
    <citation type="journal article" date="2019" name="Int. J. Syst. Evol. Microbiol.">
        <title>The Global Catalogue of Microorganisms (GCM) 10K type strain sequencing project: providing services to taxonomists for standard genome sequencing and annotation.</title>
        <authorList>
            <consortium name="The Broad Institute Genomics Platform"/>
            <consortium name="The Broad Institute Genome Sequencing Center for Infectious Disease"/>
            <person name="Wu L."/>
            <person name="Ma J."/>
        </authorList>
    </citation>
    <scope>NUCLEOTIDE SEQUENCE [LARGE SCALE GENOMIC DNA]</scope>
    <source>
        <strain evidence="2">JCM 17805</strain>
    </source>
</reference>
<evidence type="ECO:0000313" key="1">
    <source>
        <dbReference type="EMBL" id="GAA4648599.1"/>
    </source>
</evidence>
<proteinExistence type="predicted"/>
<dbReference type="Proteomes" id="UP001500604">
    <property type="component" value="Unassembled WGS sequence"/>
</dbReference>
<gene>
    <name evidence="1" type="ORF">GCM10023116_08680</name>
</gene>